<dbReference type="Proteomes" id="UP001610063">
    <property type="component" value="Unassembled WGS sequence"/>
</dbReference>
<dbReference type="Pfam" id="PF04773">
    <property type="entry name" value="FecR"/>
    <property type="match status" value="1"/>
</dbReference>
<keyword evidence="1" id="KW-1133">Transmembrane helix</keyword>
<feature type="domain" description="Protein FecR C-terminal" evidence="3">
    <location>
        <begin position="254"/>
        <end position="320"/>
    </location>
</feature>
<keyword evidence="5" id="KW-1185">Reference proteome</keyword>
<proteinExistence type="predicted"/>
<sequence length="329" mass="36538">MNTKLPDHISTELLIRHFSGLASKEEELVLMHWTNTSVENKELLRELHTLWADTGAISTPNTDYKKRDIDAAWQKVLAQKPVSPTNRTYTLLKIAAIILVMVGVGYLVRFLQDPQKTYTTHSTVGNIQLEDGSVVALNEASQLTYPGSFSTEERRVALSGEAFFEITPNPNQPFIIEAGPTQIRVLGTSFNVKVDDKSVTVIVETGTVQFTRGNESVLIVQGEKATFSNTTETLSPAQKTSSVGLEQFWRTKSLRFSGEKLPEVIRTIEEAYATQIKLGSEKLSDCSLSVTFNNDTLENILDVIALTLNLEISQTDQQYILTGKGCTDY</sequence>
<evidence type="ECO:0000313" key="5">
    <source>
        <dbReference type="Proteomes" id="UP001610063"/>
    </source>
</evidence>
<keyword evidence="1" id="KW-0812">Transmembrane</keyword>
<dbReference type="InterPro" id="IPR032508">
    <property type="entry name" value="FecR_C"/>
</dbReference>
<dbReference type="EMBL" id="JBIPKE010000009">
    <property type="protein sequence ID" value="MFH6982125.1"/>
    <property type="molecule type" value="Genomic_DNA"/>
</dbReference>
<dbReference type="Gene3D" id="3.55.50.30">
    <property type="match status" value="1"/>
</dbReference>
<dbReference type="Pfam" id="PF16344">
    <property type="entry name" value="FecR_C"/>
    <property type="match status" value="1"/>
</dbReference>
<comment type="caution">
    <text evidence="4">The sequence shown here is derived from an EMBL/GenBank/DDBJ whole genome shotgun (WGS) entry which is preliminary data.</text>
</comment>
<name>A0ABW7N403_9BACT</name>
<organism evidence="4 5">
    <name type="scientific">Marinoscillum luteum</name>
    <dbReference type="NCBI Taxonomy" id="861051"/>
    <lineage>
        <taxon>Bacteria</taxon>
        <taxon>Pseudomonadati</taxon>
        <taxon>Bacteroidota</taxon>
        <taxon>Cytophagia</taxon>
        <taxon>Cytophagales</taxon>
        <taxon>Reichenbachiellaceae</taxon>
        <taxon>Marinoscillum</taxon>
    </lineage>
</organism>
<dbReference type="InterPro" id="IPR012373">
    <property type="entry name" value="Ferrdict_sens_TM"/>
</dbReference>
<feature type="transmembrane region" description="Helical" evidence="1">
    <location>
        <begin position="90"/>
        <end position="108"/>
    </location>
</feature>
<reference evidence="4 5" key="1">
    <citation type="journal article" date="2013" name="Int. J. Syst. Evol. Microbiol.">
        <title>Marinoscillum luteum sp. nov., isolated from marine sediment.</title>
        <authorList>
            <person name="Cha I.T."/>
            <person name="Park S.J."/>
            <person name="Kim S.J."/>
            <person name="Kim J.G."/>
            <person name="Jung M.Y."/>
            <person name="Shin K.S."/>
            <person name="Kwon K.K."/>
            <person name="Yang S.H."/>
            <person name="Seo Y.S."/>
            <person name="Rhee S.K."/>
        </authorList>
    </citation>
    <scope>NUCLEOTIDE SEQUENCE [LARGE SCALE GENOMIC DNA]</scope>
    <source>
        <strain evidence="4 5">KCTC 23939</strain>
    </source>
</reference>
<dbReference type="Gene3D" id="2.60.120.1440">
    <property type="match status" value="1"/>
</dbReference>
<gene>
    <name evidence="4" type="ORF">ACHKAR_01680</name>
</gene>
<feature type="domain" description="FecR protein" evidence="2">
    <location>
        <begin position="122"/>
        <end position="209"/>
    </location>
</feature>
<keyword evidence="1" id="KW-0472">Membrane</keyword>
<evidence type="ECO:0000259" key="3">
    <source>
        <dbReference type="Pfam" id="PF16344"/>
    </source>
</evidence>
<dbReference type="PANTHER" id="PTHR30273">
    <property type="entry name" value="PERIPLASMIC SIGNAL SENSOR AND SIGMA FACTOR ACTIVATOR FECR-RELATED"/>
    <property type="match status" value="1"/>
</dbReference>
<evidence type="ECO:0000256" key="1">
    <source>
        <dbReference type="SAM" id="Phobius"/>
    </source>
</evidence>
<evidence type="ECO:0000313" key="4">
    <source>
        <dbReference type="EMBL" id="MFH6982125.1"/>
    </source>
</evidence>
<dbReference type="PANTHER" id="PTHR30273:SF2">
    <property type="entry name" value="PROTEIN FECR"/>
    <property type="match status" value="1"/>
</dbReference>
<dbReference type="InterPro" id="IPR006860">
    <property type="entry name" value="FecR"/>
</dbReference>
<dbReference type="RefSeq" id="WP_395415904.1">
    <property type="nucleotide sequence ID" value="NZ_JBIPKE010000009.1"/>
</dbReference>
<accession>A0ABW7N403</accession>
<evidence type="ECO:0000259" key="2">
    <source>
        <dbReference type="Pfam" id="PF04773"/>
    </source>
</evidence>
<dbReference type="PIRSF" id="PIRSF018266">
    <property type="entry name" value="FecR"/>
    <property type="match status" value="1"/>
</dbReference>
<protein>
    <submittedName>
        <fullName evidence="4">FecR family protein</fullName>
    </submittedName>
</protein>